<dbReference type="PIRSF" id="PIRSF018266">
    <property type="entry name" value="FecR"/>
    <property type="match status" value="1"/>
</dbReference>
<dbReference type="Gene3D" id="3.55.50.30">
    <property type="match status" value="1"/>
</dbReference>
<dbReference type="InterPro" id="IPR032508">
    <property type="entry name" value="FecR_C"/>
</dbReference>
<keyword evidence="1" id="KW-0812">Transmembrane</keyword>
<reference evidence="4 5" key="1">
    <citation type="submission" date="2016-08" db="EMBL/GenBank/DDBJ databases">
        <authorList>
            <person name="Seilhamer J.J."/>
        </authorList>
    </citation>
    <scope>NUCLEOTIDE SEQUENCE [LARGE SCALE GENOMIC DNA]</scope>
    <source>
        <strain evidence="4 5">A37T2</strain>
    </source>
</reference>
<protein>
    <submittedName>
        <fullName evidence="4">FecR family protein</fullName>
    </submittedName>
</protein>
<dbReference type="Proteomes" id="UP000242818">
    <property type="component" value="Unassembled WGS sequence"/>
</dbReference>
<dbReference type="Pfam" id="PF16344">
    <property type="entry name" value="FecR_C"/>
    <property type="match status" value="1"/>
</dbReference>
<organism evidence="4 5">
    <name type="scientific">Chitinophaga costaii</name>
    <dbReference type="NCBI Taxonomy" id="1335309"/>
    <lineage>
        <taxon>Bacteria</taxon>
        <taxon>Pseudomonadati</taxon>
        <taxon>Bacteroidota</taxon>
        <taxon>Chitinophagia</taxon>
        <taxon>Chitinophagales</taxon>
        <taxon>Chitinophagaceae</taxon>
        <taxon>Chitinophaga</taxon>
    </lineage>
</organism>
<dbReference type="EMBL" id="FMAR01000015">
    <property type="protein sequence ID" value="SCC56440.1"/>
    <property type="molecule type" value="Genomic_DNA"/>
</dbReference>
<keyword evidence="1" id="KW-0472">Membrane</keyword>
<dbReference type="RefSeq" id="WP_089714509.1">
    <property type="nucleotide sequence ID" value="NZ_FMAR01000015.1"/>
</dbReference>
<dbReference type="GO" id="GO:0016989">
    <property type="term" value="F:sigma factor antagonist activity"/>
    <property type="evidence" value="ECO:0007669"/>
    <property type="project" value="TreeGrafter"/>
</dbReference>
<dbReference type="Gene3D" id="2.60.120.1440">
    <property type="match status" value="1"/>
</dbReference>
<dbReference type="AlphaFoldDB" id="A0A1C4FKG2"/>
<evidence type="ECO:0000313" key="5">
    <source>
        <dbReference type="Proteomes" id="UP000242818"/>
    </source>
</evidence>
<dbReference type="PANTHER" id="PTHR30273:SF2">
    <property type="entry name" value="PROTEIN FECR"/>
    <property type="match status" value="1"/>
</dbReference>
<dbReference type="InterPro" id="IPR012373">
    <property type="entry name" value="Ferrdict_sens_TM"/>
</dbReference>
<dbReference type="OrthoDB" id="622631at2"/>
<keyword evidence="5" id="KW-1185">Reference proteome</keyword>
<name>A0A1C4FKG2_9BACT</name>
<feature type="transmembrane region" description="Helical" evidence="1">
    <location>
        <begin position="86"/>
        <end position="104"/>
    </location>
</feature>
<dbReference type="STRING" id="1335309.GA0116948_11527"/>
<evidence type="ECO:0000259" key="2">
    <source>
        <dbReference type="Pfam" id="PF04773"/>
    </source>
</evidence>
<feature type="domain" description="Protein FecR C-terminal" evidence="3">
    <location>
        <begin position="317"/>
        <end position="382"/>
    </location>
</feature>
<evidence type="ECO:0000259" key="3">
    <source>
        <dbReference type="Pfam" id="PF16344"/>
    </source>
</evidence>
<dbReference type="FunFam" id="2.60.120.1440:FF:000001">
    <property type="entry name" value="Putative anti-sigma factor"/>
    <property type="match status" value="1"/>
</dbReference>
<gene>
    <name evidence="4" type="ORF">GA0116948_11527</name>
</gene>
<dbReference type="PANTHER" id="PTHR30273">
    <property type="entry name" value="PERIPLASMIC SIGNAL SENSOR AND SIGMA FACTOR ACTIVATOR FECR-RELATED"/>
    <property type="match status" value="1"/>
</dbReference>
<dbReference type="InterPro" id="IPR006860">
    <property type="entry name" value="FecR"/>
</dbReference>
<evidence type="ECO:0000256" key="1">
    <source>
        <dbReference type="SAM" id="Phobius"/>
    </source>
</evidence>
<feature type="domain" description="FecR protein" evidence="2">
    <location>
        <begin position="178"/>
        <end position="273"/>
    </location>
</feature>
<sequence length="384" mass="41367">MNSATLKDLLDKYKRHALSPQEEAAFMEAVSAAGQEDVVLADIIQELQQSTLHEGMTTGVQLQVLQQIQARIGRKPVARRVGLRRLLPYAAAVLVLVAAGGYWLHMGKKKEATTPVATVVLPGSNKAILTTSTGEQILLGAGHHADIPLQGGVSVQQVGDEQLAYQETPVSARLVTNTLATPLGGQFQVVLADGTKVWLNAGSTLTYPAAFTATERRVTLEGEAYFEVAAHAAQPFKVVVKGMEVQVLGTHFNIMAYEDEPSTSATLLEGAVKVIHDGASEILKPGTQASLLKTGHQIRVAAVDTAMAVAWKNGNLQLQDADIGTIMRQVARWYNVQVQYEQAISDRHFSLDISRDISLNDLLVVLAATGVHCRLEDKVVTVLK</sequence>
<dbReference type="Pfam" id="PF04773">
    <property type="entry name" value="FecR"/>
    <property type="match status" value="1"/>
</dbReference>
<keyword evidence="1" id="KW-1133">Transmembrane helix</keyword>
<proteinExistence type="predicted"/>
<evidence type="ECO:0000313" key="4">
    <source>
        <dbReference type="EMBL" id="SCC56440.1"/>
    </source>
</evidence>
<accession>A0A1C4FKG2</accession>